<gene>
    <name evidence="1" type="ORF">JI435_412570</name>
</gene>
<reference evidence="2" key="1">
    <citation type="journal article" date="2021" name="BMC Genomics">
        <title>Chromosome-level genome assembly and manually-curated proteome of model necrotroph Parastagonospora nodorum Sn15 reveals a genome-wide trove of candidate effector homologs, and redundancy of virulence-related functions within an accessory chromosome.</title>
        <authorList>
            <person name="Bertazzoni S."/>
            <person name="Jones D.A.B."/>
            <person name="Phan H.T."/>
            <person name="Tan K.-C."/>
            <person name="Hane J.K."/>
        </authorList>
    </citation>
    <scope>NUCLEOTIDE SEQUENCE [LARGE SCALE GENOMIC DNA]</scope>
    <source>
        <strain evidence="2">SN15 / ATCC MYA-4574 / FGSC 10173)</strain>
    </source>
</reference>
<organism evidence="1 2">
    <name type="scientific">Phaeosphaeria nodorum (strain SN15 / ATCC MYA-4574 / FGSC 10173)</name>
    <name type="common">Glume blotch fungus</name>
    <name type="synonym">Parastagonospora nodorum</name>
    <dbReference type="NCBI Taxonomy" id="321614"/>
    <lineage>
        <taxon>Eukaryota</taxon>
        <taxon>Fungi</taxon>
        <taxon>Dikarya</taxon>
        <taxon>Ascomycota</taxon>
        <taxon>Pezizomycotina</taxon>
        <taxon>Dothideomycetes</taxon>
        <taxon>Pleosporomycetidae</taxon>
        <taxon>Pleosporales</taxon>
        <taxon>Pleosporineae</taxon>
        <taxon>Phaeosphaeriaceae</taxon>
        <taxon>Parastagonospora</taxon>
    </lineage>
</organism>
<protein>
    <submittedName>
        <fullName evidence="1">Uncharacterized protein</fullName>
    </submittedName>
</protein>
<sequence>MCPPVHYQVFFLPVRTSSCLFNDVPSFLTQNTLSTVQRRWEVCWKPVAMFSFEHRIH</sequence>
<proteinExistence type="predicted"/>
<dbReference type="AlphaFoldDB" id="A0A7U2I1X0"/>
<accession>A0A7U2I1X0</accession>
<dbReference type="EMBL" id="CP069031">
    <property type="protein sequence ID" value="QRC98803.1"/>
    <property type="molecule type" value="Genomic_DNA"/>
</dbReference>
<evidence type="ECO:0000313" key="1">
    <source>
        <dbReference type="EMBL" id="QRC98803.1"/>
    </source>
</evidence>
<name>A0A7U2I1X0_PHANO</name>
<keyword evidence="2" id="KW-1185">Reference proteome</keyword>
<dbReference type="VEuPathDB" id="FungiDB:JI435_412570"/>
<dbReference type="Proteomes" id="UP000663193">
    <property type="component" value="Chromosome 9"/>
</dbReference>
<evidence type="ECO:0000313" key="2">
    <source>
        <dbReference type="Proteomes" id="UP000663193"/>
    </source>
</evidence>